<name>A0A8H7AS18_9EURO</name>
<accession>A0A8H7AS18</accession>
<gene>
    <name evidence="1" type="ORF">GJ744_010638</name>
</gene>
<keyword evidence="2" id="KW-1185">Reference proteome</keyword>
<organism evidence="1 2">
    <name type="scientific">Endocarpon pusillum</name>
    <dbReference type="NCBI Taxonomy" id="364733"/>
    <lineage>
        <taxon>Eukaryota</taxon>
        <taxon>Fungi</taxon>
        <taxon>Dikarya</taxon>
        <taxon>Ascomycota</taxon>
        <taxon>Pezizomycotina</taxon>
        <taxon>Eurotiomycetes</taxon>
        <taxon>Chaetothyriomycetidae</taxon>
        <taxon>Verrucariales</taxon>
        <taxon>Verrucariaceae</taxon>
        <taxon>Endocarpon</taxon>
    </lineage>
</organism>
<dbReference type="Proteomes" id="UP000606974">
    <property type="component" value="Unassembled WGS sequence"/>
</dbReference>
<evidence type="ECO:0000313" key="1">
    <source>
        <dbReference type="EMBL" id="KAF7513242.1"/>
    </source>
</evidence>
<dbReference type="AlphaFoldDB" id="A0A8H7AS18"/>
<protein>
    <submittedName>
        <fullName evidence="1">Uncharacterized protein</fullName>
    </submittedName>
</protein>
<comment type="caution">
    <text evidence="1">The sequence shown here is derived from an EMBL/GenBank/DDBJ whole genome shotgun (WGS) entry which is preliminary data.</text>
</comment>
<dbReference type="EMBL" id="JAACFV010000007">
    <property type="protein sequence ID" value="KAF7513242.1"/>
    <property type="molecule type" value="Genomic_DNA"/>
</dbReference>
<evidence type="ECO:0000313" key="2">
    <source>
        <dbReference type="Proteomes" id="UP000606974"/>
    </source>
</evidence>
<reference evidence="1" key="1">
    <citation type="submission" date="2020-02" db="EMBL/GenBank/DDBJ databases">
        <authorList>
            <person name="Palmer J.M."/>
        </authorList>
    </citation>
    <scope>NUCLEOTIDE SEQUENCE</scope>
    <source>
        <strain evidence="1">EPUS1.4</strain>
        <tissue evidence="1">Thallus</tissue>
    </source>
</reference>
<sequence length="115" mass="13567">MIDVPQCLRGELTPRIARIPILDLPHIFRDKLRNYSVRRRLISSARNDSAWSDRQRMINVAKDDLIDLTFLVQKYRTQIPPLCNRRNLEQRREFIKGAVEANTPDVETIIQTLRL</sequence>
<proteinExistence type="predicted"/>